<evidence type="ECO:0000256" key="5">
    <source>
        <dbReference type="ARBA" id="ARBA00022989"/>
    </source>
</evidence>
<dbReference type="GO" id="GO:0005886">
    <property type="term" value="C:plasma membrane"/>
    <property type="evidence" value="ECO:0007669"/>
    <property type="project" value="UniProtKB-SubCell"/>
</dbReference>
<dbReference type="SUPFAM" id="SSF161098">
    <property type="entry name" value="MetI-like"/>
    <property type="match status" value="1"/>
</dbReference>
<dbReference type="Gene3D" id="1.10.3720.10">
    <property type="entry name" value="MetI-like"/>
    <property type="match status" value="1"/>
</dbReference>
<dbReference type="STRING" id="1365950.SAMN05428963_102398"/>
<evidence type="ECO:0000313" key="10">
    <source>
        <dbReference type="Proteomes" id="UP000190135"/>
    </source>
</evidence>
<keyword evidence="3" id="KW-1003">Cell membrane</keyword>
<proteinExistence type="inferred from homology"/>
<dbReference type="InterPro" id="IPR035906">
    <property type="entry name" value="MetI-like_sf"/>
</dbReference>
<feature type="transmembrane region" description="Helical" evidence="7">
    <location>
        <begin position="182"/>
        <end position="210"/>
    </location>
</feature>
<evidence type="ECO:0000256" key="6">
    <source>
        <dbReference type="ARBA" id="ARBA00023136"/>
    </source>
</evidence>
<feature type="transmembrane region" description="Helical" evidence="7">
    <location>
        <begin position="139"/>
        <end position="161"/>
    </location>
</feature>
<comment type="similarity">
    <text evidence="7">Belongs to the binding-protein-dependent transport system permease family.</text>
</comment>
<dbReference type="AlphaFoldDB" id="A0A1T4N3L6"/>
<dbReference type="RefSeq" id="WP_078707047.1">
    <property type="nucleotide sequence ID" value="NZ_FUXL01000002.1"/>
</dbReference>
<evidence type="ECO:0000256" key="7">
    <source>
        <dbReference type="RuleBase" id="RU363032"/>
    </source>
</evidence>
<dbReference type="PROSITE" id="PS50928">
    <property type="entry name" value="ABC_TM1"/>
    <property type="match status" value="1"/>
</dbReference>
<keyword evidence="2 7" id="KW-0813">Transport</keyword>
<gene>
    <name evidence="9" type="ORF">SAMN05428963_102398</name>
</gene>
<keyword evidence="6 7" id="KW-0472">Membrane</keyword>
<dbReference type="Proteomes" id="UP000190135">
    <property type="component" value="Unassembled WGS sequence"/>
</dbReference>
<dbReference type="OrthoDB" id="9804370at2"/>
<feature type="transmembrane region" description="Helical" evidence="7">
    <location>
        <begin position="239"/>
        <end position="260"/>
    </location>
</feature>
<dbReference type="PANTHER" id="PTHR32243:SF18">
    <property type="entry name" value="INNER MEMBRANE ABC TRANSPORTER PERMEASE PROTEIN YCJP"/>
    <property type="match status" value="1"/>
</dbReference>
<sequence>MSHTVASNRWTGALNIFLLVLAGVVSLTPMAWMVLSSFKASFEVTAYPPTVIFSPTLENYATLWERTPFLHYAFNSMVVTVSSTALGIILGAPAAFVASWTRVTWPAVLTLAARMAPGTLFLLPWYIMFRQFDMIGSYWALILTHAVITMPIVIWVLLPFFDNIPRSIYEAAQVDGCSPLRIFFRIGLPLVAGGLAVSSILAFVFSWNFFLFALVLSNSDTKTLIAASFNFIGEGSTNWGALMAAATLIALPPLVLAIVVQRWLISGLTLGAVKG</sequence>
<dbReference type="CDD" id="cd06261">
    <property type="entry name" value="TM_PBP2"/>
    <property type="match status" value="1"/>
</dbReference>
<accession>A0A1T4N3L6</accession>
<feature type="transmembrane region" description="Helical" evidence="7">
    <location>
        <begin position="105"/>
        <end position="127"/>
    </location>
</feature>
<dbReference type="InterPro" id="IPR000515">
    <property type="entry name" value="MetI-like"/>
</dbReference>
<dbReference type="InterPro" id="IPR050901">
    <property type="entry name" value="BP-dep_ABC_trans_perm"/>
</dbReference>
<evidence type="ECO:0000256" key="2">
    <source>
        <dbReference type="ARBA" id="ARBA00022448"/>
    </source>
</evidence>
<dbReference type="GO" id="GO:0055085">
    <property type="term" value="P:transmembrane transport"/>
    <property type="evidence" value="ECO:0007669"/>
    <property type="project" value="InterPro"/>
</dbReference>
<evidence type="ECO:0000313" key="9">
    <source>
        <dbReference type="EMBL" id="SJZ73615.1"/>
    </source>
</evidence>
<comment type="subcellular location">
    <subcellularLocation>
        <location evidence="1 7">Cell membrane</location>
        <topology evidence="1 7">Multi-pass membrane protein</topology>
    </subcellularLocation>
</comment>
<dbReference type="PANTHER" id="PTHR32243">
    <property type="entry name" value="MALTOSE TRANSPORT SYSTEM PERMEASE-RELATED"/>
    <property type="match status" value="1"/>
</dbReference>
<keyword evidence="10" id="KW-1185">Reference proteome</keyword>
<organism evidence="9 10">
    <name type="scientific">Consotaella salsifontis</name>
    <dbReference type="NCBI Taxonomy" id="1365950"/>
    <lineage>
        <taxon>Bacteria</taxon>
        <taxon>Pseudomonadati</taxon>
        <taxon>Pseudomonadota</taxon>
        <taxon>Alphaproteobacteria</taxon>
        <taxon>Hyphomicrobiales</taxon>
        <taxon>Aurantimonadaceae</taxon>
        <taxon>Consotaella</taxon>
    </lineage>
</organism>
<evidence type="ECO:0000256" key="3">
    <source>
        <dbReference type="ARBA" id="ARBA00022475"/>
    </source>
</evidence>
<evidence type="ECO:0000256" key="1">
    <source>
        <dbReference type="ARBA" id="ARBA00004651"/>
    </source>
</evidence>
<name>A0A1T4N3L6_9HYPH</name>
<keyword evidence="5 7" id="KW-1133">Transmembrane helix</keyword>
<dbReference type="Pfam" id="PF00528">
    <property type="entry name" value="BPD_transp_1"/>
    <property type="match status" value="1"/>
</dbReference>
<dbReference type="EMBL" id="FUXL01000002">
    <property type="protein sequence ID" value="SJZ73615.1"/>
    <property type="molecule type" value="Genomic_DNA"/>
</dbReference>
<reference evidence="9 10" key="1">
    <citation type="submission" date="2017-02" db="EMBL/GenBank/DDBJ databases">
        <authorList>
            <person name="Peterson S.W."/>
        </authorList>
    </citation>
    <scope>NUCLEOTIDE SEQUENCE [LARGE SCALE GENOMIC DNA]</scope>
    <source>
        <strain evidence="9 10">USBA 369</strain>
    </source>
</reference>
<keyword evidence="4 7" id="KW-0812">Transmembrane</keyword>
<evidence type="ECO:0000259" key="8">
    <source>
        <dbReference type="PROSITE" id="PS50928"/>
    </source>
</evidence>
<feature type="domain" description="ABC transmembrane type-1" evidence="8">
    <location>
        <begin position="73"/>
        <end position="260"/>
    </location>
</feature>
<protein>
    <submittedName>
        <fullName evidence="9">Carbohydrate ABC transporter membrane protein 2, CUT1 family</fullName>
    </submittedName>
</protein>
<evidence type="ECO:0000256" key="4">
    <source>
        <dbReference type="ARBA" id="ARBA00022692"/>
    </source>
</evidence>
<feature type="transmembrane region" description="Helical" evidence="7">
    <location>
        <begin position="72"/>
        <end position="98"/>
    </location>
</feature>
<feature type="transmembrane region" description="Helical" evidence="7">
    <location>
        <begin position="12"/>
        <end position="35"/>
    </location>
</feature>